<evidence type="ECO:0000259" key="1">
    <source>
        <dbReference type="Pfam" id="PF17919"/>
    </source>
</evidence>
<dbReference type="Pfam" id="PF17919">
    <property type="entry name" value="RT_RNaseH_2"/>
    <property type="match status" value="1"/>
</dbReference>
<dbReference type="EMBL" id="SMMG02000006">
    <property type="protein sequence ID" value="KAA3470823.1"/>
    <property type="molecule type" value="Genomic_DNA"/>
</dbReference>
<dbReference type="SUPFAM" id="SSF56672">
    <property type="entry name" value="DNA/RNA polymerases"/>
    <property type="match status" value="1"/>
</dbReference>
<dbReference type="PANTHER" id="PTHR24559">
    <property type="entry name" value="TRANSPOSON TY3-I GAG-POL POLYPROTEIN"/>
    <property type="match status" value="1"/>
</dbReference>
<reference evidence="3" key="1">
    <citation type="journal article" date="2019" name="Plant Biotechnol. J.">
        <title>Genome sequencing of the Australian wild diploid species Gossypium australe highlights disease resistance and delayed gland morphogenesis.</title>
        <authorList>
            <person name="Cai Y."/>
            <person name="Cai X."/>
            <person name="Wang Q."/>
            <person name="Wang P."/>
            <person name="Zhang Y."/>
            <person name="Cai C."/>
            <person name="Xu Y."/>
            <person name="Wang K."/>
            <person name="Zhou Z."/>
            <person name="Wang C."/>
            <person name="Geng S."/>
            <person name="Li B."/>
            <person name="Dong Q."/>
            <person name="Hou Y."/>
            <person name="Wang H."/>
            <person name="Ai P."/>
            <person name="Liu Z."/>
            <person name="Yi F."/>
            <person name="Sun M."/>
            <person name="An G."/>
            <person name="Cheng J."/>
            <person name="Zhang Y."/>
            <person name="Shi Q."/>
            <person name="Xie Y."/>
            <person name="Shi X."/>
            <person name="Chang Y."/>
            <person name="Huang F."/>
            <person name="Chen Y."/>
            <person name="Hong S."/>
            <person name="Mi L."/>
            <person name="Sun Q."/>
            <person name="Zhang L."/>
            <person name="Zhou B."/>
            <person name="Peng R."/>
            <person name="Zhang X."/>
            <person name="Liu F."/>
        </authorList>
    </citation>
    <scope>NUCLEOTIDE SEQUENCE [LARGE SCALE GENOMIC DNA]</scope>
    <source>
        <strain evidence="3">cv. PA1801</strain>
    </source>
</reference>
<protein>
    <submittedName>
        <fullName evidence="2">Reverse transcriptase</fullName>
    </submittedName>
</protein>
<evidence type="ECO:0000313" key="3">
    <source>
        <dbReference type="Proteomes" id="UP000325315"/>
    </source>
</evidence>
<dbReference type="GO" id="GO:0003964">
    <property type="term" value="F:RNA-directed DNA polymerase activity"/>
    <property type="evidence" value="ECO:0007669"/>
    <property type="project" value="UniProtKB-KW"/>
</dbReference>
<name>A0A5B6VP24_9ROSI</name>
<keyword evidence="2" id="KW-0808">Transferase</keyword>
<feature type="domain" description="Reverse transcriptase/retrotransposon-derived protein RNase H-like" evidence="1">
    <location>
        <begin position="178"/>
        <end position="254"/>
    </location>
</feature>
<gene>
    <name evidence="2" type="ORF">EPI10_016501</name>
</gene>
<keyword evidence="2" id="KW-0695">RNA-directed DNA polymerase</keyword>
<proteinExistence type="predicted"/>
<sequence length="254" mass="28985">MVGVRRNYLSNEISALVAEKLVRTGCEAYLSYILNINVCGSAVENICTVRDFLDVFPEELPRLPTEHEVEFGIYLLPTIAPVSITPYHMECKELMELKAQLQELLDCRFIILSVLTVKNKYLLLRIDDLFDQFRGAESETEHDENLRVVPHILREKKFYAKLSKCEFWLHKPESGKDYIESFQKLKFVLTQAPVLIQPESGKSYIGDSDASHTGLGCVLVQDGKVVAYSSRQLKPHERNYPTNDLELATVVFAL</sequence>
<dbReference type="PANTHER" id="PTHR24559:SF444">
    <property type="entry name" value="REVERSE TRANSCRIPTASE DOMAIN-CONTAINING PROTEIN"/>
    <property type="match status" value="1"/>
</dbReference>
<keyword evidence="3" id="KW-1185">Reference proteome</keyword>
<dbReference type="InterPro" id="IPR041577">
    <property type="entry name" value="RT_RNaseH_2"/>
</dbReference>
<accession>A0A5B6VP24</accession>
<organism evidence="2 3">
    <name type="scientific">Gossypium australe</name>
    <dbReference type="NCBI Taxonomy" id="47621"/>
    <lineage>
        <taxon>Eukaryota</taxon>
        <taxon>Viridiplantae</taxon>
        <taxon>Streptophyta</taxon>
        <taxon>Embryophyta</taxon>
        <taxon>Tracheophyta</taxon>
        <taxon>Spermatophyta</taxon>
        <taxon>Magnoliopsida</taxon>
        <taxon>eudicotyledons</taxon>
        <taxon>Gunneridae</taxon>
        <taxon>Pentapetalae</taxon>
        <taxon>rosids</taxon>
        <taxon>malvids</taxon>
        <taxon>Malvales</taxon>
        <taxon>Malvaceae</taxon>
        <taxon>Malvoideae</taxon>
        <taxon>Gossypium</taxon>
    </lineage>
</organism>
<comment type="caution">
    <text evidence="2">The sequence shown here is derived from an EMBL/GenBank/DDBJ whole genome shotgun (WGS) entry which is preliminary data.</text>
</comment>
<dbReference type="InterPro" id="IPR043128">
    <property type="entry name" value="Rev_trsase/Diguanyl_cyclase"/>
</dbReference>
<dbReference type="InterPro" id="IPR043502">
    <property type="entry name" value="DNA/RNA_pol_sf"/>
</dbReference>
<evidence type="ECO:0000313" key="2">
    <source>
        <dbReference type="EMBL" id="KAA3470823.1"/>
    </source>
</evidence>
<keyword evidence="2" id="KW-0548">Nucleotidyltransferase</keyword>
<dbReference type="Gene3D" id="3.30.70.270">
    <property type="match status" value="1"/>
</dbReference>
<dbReference type="Proteomes" id="UP000325315">
    <property type="component" value="Unassembled WGS sequence"/>
</dbReference>
<dbReference type="AlphaFoldDB" id="A0A5B6VP24"/>
<dbReference type="OrthoDB" id="1435697at2759"/>
<dbReference type="InterPro" id="IPR053134">
    <property type="entry name" value="RNA-dir_DNA_polymerase"/>
</dbReference>